<comment type="caution">
    <text evidence="3">The sequence shown here is derived from an EMBL/GenBank/DDBJ whole genome shotgun (WGS) entry which is preliminary data.</text>
</comment>
<dbReference type="Pfam" id="PF00313">
    <property type="entry name" value="CSD"/>
    <property type="match status" value="1"/>
</dbReference>
<reference evidence="3 4" key="1">
    <citation type="submission" date="2019-01" db="EMBL/GenBank/DDBJ databases">
        <title>Vibrio BEI176 sp. nov, a marine bacterium isolated from China: eastern marignal seas.</title>
        <authorList>
            <person name="Li B."/>
        </authorList>
    </citation>
    <scope>NUCLEOTIDE SEQUENCE [LARGE SCALE GENOMIC DNA]</scope>
    <source>
        <strain evidence="3 4">BEI176</strain>
    </source>
</reference>
<dbReference type="CDD" id="cd04458">
    <property type="entry name" value="CSP_CDS"/>
    <property type="match status" value="1"/>
</dbReference>
<evidence type="ECO:0000313" key="4">
    <source>
        <dbReference type="Proteomes" id="UP000297753"/>
    </source>
</evidence>
<dbReference type="AlphaFoldDB" id="A0A4Y8WAA3"/>
<dbReference type="GO" id="GO:0003676">
    <property type="term" value="F:nucleic acid binding"/>
    <property type="evidence" value="ECO:0007669"/>
    <property type="project" value="InterPro"/>
</dbReference>
<gene>
    <name evidence="3" type="ORF">ELS82_22930</name>
    <name evidence="2" type="ORF">ELS82_23905</name>
</gene>
<feature type="non-terminal residue" evidence="3">
    <location>
        <position position="39"/>
    </location>
</feature>
<dbReference type="Proteomes" id="UP000297753">
    <property type="component" value="Unassembled WGS sequence"/>
</dbReference>
<evidence type="ECO:0000313" key="3">
    <source>
        <dbReference type="EMBL" id="TFH89318.1"/>
    </source>
</evidence>
<sequence length="39" mass="4667">MKGKIVRWIDERGFGFINSDDYQGDVFVHISKFTKGYRR</sequence>
<dbReference type="OrthoDB" id="72963at2"/>
<dbReference type="RefSeq" id="WP_134837509.1">
    <property type="nucleotide sequence ID" value="NZ_SATR01000081.1"/>
</dbReference>
<dbReference type="SUPFAM" id="SSF50249">
    <property type="entry name" value="Nucleic acid-binding proteins"/>
    <property type="match status" value="1"/>
</dbReference>
<evidence type="ECO:0000259" key="1">
    <source>
        <dbReference type="Pfam" id="PF00313"/>
    </source>
</evidence>
<dbReference type="InterPro" id="IPR012340">
    <property type="entry name" value="NA-bd_OB-fold"/>
</dbReference>
<proteinExistence type="predicted"/>
<dbReference type="EMBL" id="SATR01000081">
    <property type="protein sequence ID" value="TFH89318.1"/>
    <property type="molecule type" value="Genomic_DNA"/>
</dbReference>
<dbReference type="InterPro" id="IPR012156">
    <property type="entry name" value="Cold_shock_CspA"/>
</dbReference>
<feature type="domain" description="CSD" evidence="1">
    <location>
        <begin position="5"/>
        <end position="35"/>
    </location>
</feature>
<name>A0A4Y8WAA3_9VIBR</name>
<dbReference type="EMBL" id="SATR01000111">
    <property type="protein sequence ID" value="TFH89136.1"/>
    <property type="molecule type" value="Genomic_DNA"/>
</dbReference>
<dbReference type="PROSITE" id="PS00352">
    <property type="entry name" value="CSD_1"/>
    <property type="match status" value="1"/>
</dbReference>
<evidence type="ECO:0000313" key="2">
    <source>
        <dbReference type="EMBL" id="TFH89136.1"/>
    </source>
</evidence>
<protein>
    <submittedName>
        <fullName evidence="3">Cold shock domain-containing protein</fullName>
    </submittedName>
</protein>
<keyword evidence="4" id="KW-1185">Reference proteome</keyword>
<dbReference type="PIRSF" id="PIRSF002599">
    <property type="entry name" value="Cold_shock_A"/>
    <property type="match status" value="1"/>
</dbReference>
<dbReference type="InterPro" id="IPR002059">
    <property type="entry name" value="CSP_DNA-bd"/>
</dbReference>
<dbReference type="Gene3D" id="2.40.50.140">
    <property type="entry name" value="Nucleic acid-binding proteins"/>
    <property type="match status" value="1"/>
</dbReference>
<accession>A0A4Y8WAA3</accession>
<dbReference type="InterPro" id="IPR019844">
    <property type="entry name" value="CSD_CS"/>
</dbReference>
<organism evidence="3 4">
    <name type="scientific">Vibrio ouci</name>
    <dbReference type="NCBI Taxonomy" id="2499078"/>
    <lineage>
        <taxon>Bacteria</taxon>
        <taxon>Pseudomonadati</taxon>
        <taxon>Pseudomonadota</taxon>
        <taxon>Gammaproteobacteria</taxon>
        <taxon>Vibrionales</taxon>
        <taxon>Vibrionaceae</taxon>
        <taxon>Vibrio</taxon>
    </lineage>
</organism>